<dbReference type="Gene3D" id="1.20.120.1870">
    <property type="entry name" value="Fic/DOC protein, Fido domain"/>
    <property type="match status" value="1"/>
</dbReference>
<dbReference type="EMBL" id="JAFBBU010000001">
    <property type="protein sequence ID" value="MBM7471833.1"/>
    <property type="molecule type" value="Genomic_DNA"/>
</dbReference>
<reference evidence="2 3" key="1">
    <citation type="submission" date="2021-01" db="EMBL/GenBank/DDBJ databases">
        <title>Sequencing the genomes of 1000 actinobacteria strains.</title>
        <authorList>
            <person name="Klenk H.-P."/>
        </authorList>
    </citation>
    <scope>NUCLEOTIDE SEQUENCE [LARGE SCALE GENOMIC DNA]</scope>
    <source>
        <strain evidence="2 3">DSM 13057</strain>
    </source>
</reference>
<comment type="caution">
    <text evidence="2">The sequence shown here is derived from an EMBL/GenBank/DDBJ whole genome shotgun (WGS) entry which is preliminary data.</text>
</comment>
<evidence type="ECO:0000313" key="3">
    <source>
        <dbReference type="Proteomes" id="UP000776164"/>
    </source>
</evidence>
<keyword evidence="3" id="KW-1185">Reference proteome</keyword>
<accession>A0ABS2L406</accession>
<feature type="domain" description="Fido" evidence="1">
    <location>
        <begin position="1"/>
        <end position="120"/>
    </location>
</feature>
<dbReference type="InterPro" id="IPR053737">
    <property type="entry name" value="Type_II_TA_Toxin"/>
</dbReference>
<dbReference type="InterPro" id="IPR006440">
    <property type="entry name" value="Doc"/>
</dbReference>
<evidence type="ECO:0000313" key="2">
    <source>
        <dbReference type="EMBL" id="MBM7471833.1"/>
    </source>
</evidence>
<evidence type="ECO:0000259" key="1">
    <source>
        <dbReference type="PROSITE" id="PS51459"/>
    </source>
</evidence>
<dbReference type="NCBIfam" id="TIGR01550">
    <property type="entry name" value="DOC_P1"/>
    <property type="match status" value="1"/>
</dbReference>
<dbReference type="PANTHER" id="PTHR39426:SF1">
    <property type="entry name" value="HOMOLOGY TO DEATH-ON-CURING PROTEIN OF PHAGE P1"/>
    <property type="match status" value="1"/>
</dbReference>
<proteinExistence type="predicted"/>
<dbReference type="Pfam" id="PF02661">
    <property type="entry name" value="Fic"/>
    <property type="match status" value="1"/>
</dbReference>
<organism evidence="2 3">
    <name type="scientific">Subtercola frigoramans</name>
    <dbReference type="NCBI Taxonomy" id="120298"/>
    <lineage>
        <taxon>Bacteria</taxon>
        <taxon>Bacillati</taxon>
        <taxon>Actinomycetota</taxon>
        <taxon>Actinomycetes</taxon>
        <taxon>Micrococcales</taxon>
        <taxon>Microbacteriaceae</taxon>
        <taxon>Subtercola</taxon>
    </lineage>
</organism>
<dbReference type="RefSeq" id="WP_205108102.1">
    <property type="nucleotide sequence ID" value="NZ_BAAAHT010000013.1"/>
</dbReference>
<dbReference type="PROSITE" id="PS51459">
    <property type="entry name" value="FIDO"/>
    <property type="match status" value="1"/>
</dbReference>
<name>A0ABS2L406_9MICO</name>
<gene>
    <name evidence="2" type="ORF">JOE66_001467</name>
</gene>
<dbReference type="PANTHER" id="PTHR39426">
    <property type="entry name" value="HOMOLOGY TO DEATH-ON-CURING PROTEIN OF PHAGE P1"/>
    <property type="match status" value="1"/>
</dbReference>
<dbReference type="Proteomes" id="UP000776164">
    <property type="component" value="Unassembled WGS sequence"/>
</dbReference>
<sequence length="132" mass="14477">MTEYLGLDDVYRVVERFGFDVRDAGLLSSALARPSSSMYGVDAYVSIDEKAAALLESLSRNHALVDGNRRTAWTATVLFLWINGFEHYFTADEAFELVVGVASGSTDLASSAARLSVLRLPRMSPPQTSLKR</sequence>
<protein>
    <submittedName>
        <fullName evidence="2">Death-on-curing protein</fullName>
    </submittedName>
</protein>
<dbReference type="InterPro" id="IPR003812">
    <property type="entry name" value="Fido"/>
</dbReference>